<feature type="transmembrane region" description="Helical" evidence="4">
    <location>
        <begin position="88"/>
        <end position="109"/>
    </location>
</feature>
<dbReference type="RefSeq" id="WP_245293966.1">
    <property type="nucleotide sequence ID" value="NZ_MCRJ01000031.1"/>
</dbReference>
<evidence type="ECO:0000256" key="1">
    <source>
        <dbReference type="ARBA" id="ARBA00001931"/>
    </source>
</evidence>
<evidence type="ECO:0000313" key="7">
    <source>
        <dbReference type="Proteomes" id="UP000094622"/>
    </source>
</evidence>
<feature type="transmembrane region" description="Helical" evidence="4">
    <location>
        <begin position="12"/>
        <end position="36"/>
    </location>
</feature>
<dbReference type="AlphaFoldDB" id="A0A1E3H6A5"/>
<dbReference type="Proteomes" id="UP000094622">
    <property type="component" value="Unassembled WGS sequence"/>
</dbReference>
<evidence type="ECO:0000256" key="4">
    <source>
        <dbReference type="SAM" id="Phobius"/>
    </source>
</evidence>
<keyword evidence="3 6" id="KW-0560">Oxidoreductase</keyword>
<keyword evidence="4" id="KW-1133">Transmembrane helix</keyword>
<organism evidence="6 7">
    <name type="scientific">Methylobrevis pamukkalensis</name>
    <dbReference type="NCBI Taxonomy" id="1439726"/>
    <lineage>
        <taxon>Bacteria</taxon>
        <taxon>Pseudomonadati</taxon>
        <taxon>Pseudomonadota</taxon>
        <taxon>Alphaproteobacteria</taxon>
        <taxon>Hyphomicrobiales</taxon>
        <taxon>Pleomorphomonadaceae</taxon>
        <taxon>Methylobrevis</taxon>
    </lineage>
</organism>
<keyword evidence="4" id="KW-0472">Membrane</keyword>
<comment type="similarity">
    <text evidence="2">Belongs to the bacterial PQQ dehydrogenase family.</text>
</comment>
<accession>A0A1E3H6A5</accession>
<evidence type="ECO:0000256" key="2">
    <source>
        <dbReference type="ARBA" id="ARBA00008156"/>
    </source>
</evidence>
<evidence type="ECO:0000313" key="6">
    <source>
        <dbReference type="EMBL" id="ODN71041.1"/>
    </source>
</evidence>
<proteinExistence type="inferred from homology"/>
<dbReference type="InterPro" id="IPR002372">
    <property type="entry name" value="PQQ_rpt_dom"/>
</dbReference>
<sequence length="299" mass="31625">MQDHATSGPARWAVRLLGAIILLIGVVLLIGGAWLATLGGSLYYLFAGIGLGISGLLLVLRRAAGAWLYCLVVALTVAWAFWEVGVNGWALVPRVIPPLVLLVPVLAVLPALRQTSIRPGHAWTAIAAVIVVAVAAGWAISASAPPILARAVPPPGNDTMTEPSLQDAGADWPAYGGTYSARRYSPLDQINRDNVGDLERVWLVHTGDLPQSELAQDKYGAENTPLKVGDSLFVCTPKNIIIAYDAATGEERWRYDPQVSDENIPYTAACRGVAYFEAPGADAGAACARRIIEGTLAPA</sequence>
<evidence type="ECO:0000259" key="5">
    <source>
        <dbReference type="Pfam" id="PF01011"/>
    </source>
</evidence>
<evidence type="ECO:0000256" key="3">
    <source>
        <dbReference type="ARBA" id="ARBA00023002"/>
    </source>
</evidence>
<dbReference type="SMART" id="SM00564">
    <property type="entry name" value="PQQ"/>
    <property type="match status" value="1"/>
</dbReference>
<dbReference type="InterPro" id="IPR018391">
    <property type="entry name" value="PQQ_b-propeller_rpt"/>
</dbReference>
<dbReference type="GO" id="GO:0008876">
    <property type="term" value="F:quinoprotein glucose dehydrogenase activity"/>
    <property type="evidence" value="ECO:0007669"/>
    <property type="project" value="UniProtKB-EC"/>
</dbReference>
<protein>
    <submittedName>
        <fullName evidence="6">Quinoprotein glucose dehydrogenase</fullName>
        <ecNumber evidence="6">1.1.5.2</ecNumber>
    </submittedName>
</protein>
<dbReference type="SUPFAM" id="SSF50998">
    <property type="entry name" value="Quinoprotein alcohol dehydrogenase-like"/>
    <property type="match status" value="1"/>
</dbReference>
<reference evidence="6 7" key="1">
    <citation type="submission" date="2016-07" db="EMBL/GenBank/DDBJ databases">
        <title>Draft Genome Sequence of Methylobrevis pamukkalensis PK2.</title>
        <authorList>
            <person name="Vasilenko O.V."/>
            <person name="Doronina N.V."/>
            <person name="Shmareva M.N."/>
            <person name="Tarlachkov S.V."/>
            <person name="Mustakhimov I."/>
            <person name="Trotsenko Y.A."/>
        </authorList>
    </citation>
    <scope>NUCLEOTIDE SEQUENCE [LARGE SCALE GENOMIC DNA]</scope>
    <source>
        <strain evidence="6 7">PK2</strain>
    </source>
</reference>
<comment type="cofactor">
    <cofactor evidence="1">
        <name>pyrroloquinoline quinone</name>
        <dbReference type="ChEBI" id="CHEBI:58442"/>
    </cofactor>
</comment>
<comment type="caution">
    <text evidence="6">The sequence shown here is derived from an EMBL/GenBank/DDBJ whole genome shotgun (WGS) entry which is preliminary data.</text>
</comment>
<dbReference type="EC" id="1.1.5.2" evidence="6"/>
<dbReference type="InterPro" id="IPR011047">
    <property type="entry name" value="Quinoprotein_ADH-like_sf"/>
</dbReference>
<name>A0A1E3H6A5_9HYPH</name>
<keyword evidence="4" id="KW-0812">Transmembrane</keyword>
<dbReference type="Pfam" id="PF01011">
    <property type="entry name" value="PQQ"/>
    <property type="match status" value="1"/>
</dbReference>
<dbReference type="PANTHER" id="PTHR32303">
    <property type="entry name" value="QUINOPROTEIN ALCOHOL DEHYDROGENASE (CYTOCHROME C)"/>
    <property type="match status" value="1"/>
</dbReference>
<feature type="domain" description="Pyrrolo-quinoline quinone repeat" evidence="5">
    <location>
        <begin position="172"/>
        <end position="296"/>
    </location>
</feature>
<feature type="transmembrane region" description="Helical" evidence="4">
    <location>
        <begin position="66"/>
        <end position="82"/>
    </location>
</feature>
<dbReference type="EMBL" id="MCRJ01000031">
    <property type="protein sequence ID" value="ODN71041.1"/>
    <property type="molecule type" value="Genomic_DNA"/>
</dbReference>
<gene>
    <name evidence="6" type="primary">gcd_2</name>
    <name evidence="6" type="ORF">A6302_01602</name>
</gene>
<dbReference type="PANTHER" id="PTHR32303:SF4">
    <property type="entry name" value="QUINOPROTEIN GLUCOSE DEHYDROGENASE"/>
    <property type="match status" value="1"/>
</dbReference>
<keyword evidence="7" id="KW-1185">Reference proteome</keyword>
<dbReference type="Gene3D" id="2.140.10.10">
    <property type="entry name" value="Quinoprotein alcohol dehydrogenase-like superfamily"/>
    <property type="match status" value="1"/>
</dbReference>
<feature type="transmembrane region" description="Helical" evidence="4">
    <location>
        <begin position="121"/>
        <end position="140"/>
    </location>
</feature>
<feature type="transmembrane region" description="Helical" evidence="4">
    <location>
        <begin position="42"/>
        <end position="59"/>
    </location>
</feature>